<keyword evidence="2 3" id="KW-0238">DNA-binding</keyword>
<protein>
    <submittedName>
        <fullName evidence="5">TetR/AcrR family transcriptional regulator</fullName>
    </submittedName>
</protein>
<gene>
    <name evidence="5" type="ORF">IEO70_10005</name>
</gene>
<dbReference type="PANTHER" id="PTHR43479:SF7">
    <property type="entry name" value="TETR-FAMILY TRANSCRIPTIONAL REGULATOR"/>
    <property type="match status" value="1"/>
</dbReference>
<dbReference type="RefSeq" id="WP_190998237.1">
    <property type="nucleotide sequence ID" value="NZ_JACXSI010000022.1"/>
</dbReference>
<keyword evidence="1" id="KW-0678">Repressor</keyword>
<dbReference type="PANTHER" id="PTHR43479">
    <property type="entry name" value="ACREF/ENVCD OPERON REPRESSOR-RELATED"/>
    <property type="match status" value="1"/>
</dbReference>
<proteinExistence type="predicted"/>
<dbReference type="AlphaFoldDB" id="A0A927CZB9"/>
<organism evidence="5 6">
    <name type="scientific">Peribacillus faecalis</name>
    <dbReference type="NCBI Taxonomy" id="2772559"/>
    <lineage>
        <taxon>Bacteria</taxon>
        <taxon>Bacillati</taxon>
        <taxon>Bacillota</taxon>
        <taxon>Bacilli</taxon>
        <taxon>Bacillales</taxon>
        <taxon>Bacillaceae</taxon>
        <taxon>Peribacillus</taxon>
    </lineage>
</organism>
<dbReference type="InterPro" id="IPR009057">
    <property type="entry name" value="Homeodomain-like_sf"/>
</dbReference>
<evidence type="ECO:0000256" key="1">
    <source>
        <dbReference type="ARBA" id="ARBA00022491"/>
    </source>
</evidence>
<dbReference type="InterPro" id="IPR001647">
    <property type="entry name" value="HTH_TetR"/>
</dbReference>
<evidence type="ECO:0000256" key="2">
    <source>
        <dbReference type="ARBA" id="ARBA00023125"/>
    </source>
</evidence>
<dbReference type="PROSITE" id="PS50977">
    <property type="entry name" value="HTH_TETR_2"/>
    <property type="match status" value="1"/>
</dbReference>
<accession>A0A927CZB9</accession>
<sequence>MKTDLRVIKTKENLQNALLHLLEDKELEKISISELCKEARVNRGTFYLHFASVEDLFSHYFQEITEDLRQAYDEPVERVKHRLQDLQPHMIRIFHHVKKFSRFYTIVFNQNSPLMYYYDLLDVIRERLLKSLETDTGVTEKNYQASYAANAVLGIVIEWVTGGYKETVEELNEMILKFSKIY</sequence>
<dbReference type="InterPro" id="IPR039532">
    <property type="entry name" value="TetR_C_Firmicutes"/>
</dbReference>
<feature type="domain" description="HTH tetR-type" evidence="4">
    <location>
        <begin position="8"/>
        <end position="68"/>
    </location>
</feature>
<reference evidence="5" key="1">
    <citation type="submission" date="2020-09" db="EMBL/GenBank/DDBJ databases">
        <title>Bacillus faecalis sp. nov., a moderately halophilic bacterium isolated from cow faeces.</title>
        <authorList>
            <person name="Jiang L."/>
            <person name="Lee J."/>
        </authorList>
    </citation>
    <scope>NUCLEOTIDE SEQUENCE</scope>
    <source>
        <strain evidence="5">AGMB 02131</strain>
    </source>
</reference>
<name>A0A927CZB9_9BACI</name>
<dbReference type="GO" id="GO:0003677">
    <property type="term" value="F:DNA binding"/>
    <property type="evidence" value="ECO:0007669"/>
    <property type="project" value="UniProtKB-UniRule"/>
</dbReference>
<comment type="caution">
    <text evidence="5">The sequence shown here is derived from an EMBL/GenBank/DDBJ whole genome shotgun (WGS) entry which is preliminary data.</text>
</comment>
<dbReference type="Pfam" id="PF00440">
    <property type="entry name" value="TetR_N"/>
    <property type="match status" value="1"/>
</dbReference>
<dbReference type="EMBL" id="JACXSI010000022">
    <property type="protein sequence ID" value="MBD3108700.1"/>
    <property type="molecule type" value="Genomic_DNA"/>
</dbReference>
<evidence type="ECO:0000259" key="4">
    <source>
        <dbReference type="PROSITE" id="PS50977"/>
    </source>
</evidence>
<feature type="DNA-binding region" description="H-T-H motif" evidence="3">
    <location>
        <begin position="31"/>
        <end position="50"/>
    </location>
</feature>
<dbReference type="Proteomes" id="UP000602076">
    <property type="component" value="Unassembled WGS sequence"/>
</dbReference>
<evidence type="ECO:0000313" key="6">
    <source>
        <dbReference type="Proteomes" id="UP000602076"/>
    </source>
</evidence>
<keyword evidence="6" id="KW-1185">Reference proteome</keyword>
<dbReference type="Pfam" id="PF14278">
    <property type="entry name" value="TetR_C_8"/>
    <property type="match status" value="1"/>
</dbReference>
<dbReference type="Gene3D" id="1.10.357.10">
    <property type="entry name" value="Tetracycline Repressor, domain 2"/>
    <property type="match status" value="1"/>
</dbReference>
<dbReference type="SUPFAM" id="SSF46689">
    <property type="entry name" value="Homeodomain-like"/>
    <property type="match status" value="1"/>
</dbReference>
<evidence type="ECO:0000313" key="5">
    <source>
        <dbReference type="EMBL" id="MBD3108700.1"/>
    </source>
</evidence>
<dbReference type="InterPro" id="IPR050624">
    <property type="entry name" value="HTH-type_Tx_Regulator"/>
</dbReference>
<evidence type="ECO:0000256" key="3">
    <source>
        <dbReference type="PROSITE-ProRule" id="PRU00335"/>
    </source>
</evidence>